<evidence type="ECO:0000313" key="1">
    <source>
        <dbReference type="EMBL" id="CAI4013674.1"/>
    </source>
</evidence>
<dbReference type="GO" id="GO:0032259">
    <property type="term" value="P:methylation"/>
    <property type="evidence" value="ECO:0007669"/>
    <property type="project" value="UniProtKB-KW"/>
</dbReference>
<reference evidence="1" key="1">
    <citation type="submission" date="2022-10" db="EMBL/GenBank/DDBJ databases">
        <authorList>
            <person name="Chen Y."/>
            <person name="Dougan E. K."/>
            <person name="Chan C."/>
            <person name="Rhodes N."/>
            <person name="Thang M."/>
        </authorList>
    </citation>
    <scope>NUCLEOTIDE SEQUENCE</scope>
</reference>
<keyword evidence="3" id="KW-0808">Transferase</keyword>
<feature type="non-terminal residue" evidence="1">
    <location>
        <position position="63"/>
    </location>
</feature>
<reference evidence="2" key="2">
    <citation type="submission" date="2024-04" db="EMBL/GenBank/DDBJ databases">
        <authorList>
            <person name="Chen Y."/>
            <person name="Shah S."/>
            <person name="Dougan E. K."/>
            <person name="Thang M."/>
            <person name="Chan C."/>
        </authorList>
    </citation>
    <scope>NUCLEOTIDE SEQUENCE [LARGE SCALE GENOMIC DNA]</scope>
</reference>
<evidence type="ECO:0000313" key="3">
    <source>
        <dbReference type="EMBL" id="CAL4800986.1"/>
    </source>
</evidence>
<dbReference type="GO" id="GO:0008168">
    <property type="term" value="F:methyltransferase activity"/>
    <property type="evidence" value="ECO:0007669"/>
    <property type="project" value="UniProtKB-KW"/>
</dbReference>
<name>A0A9P1DNN1_9DINO</name>
<dbReference type="AlphaFoldDB" id="A0A9P1DNN1"/>
<gene>
    <name evidence="1" type="ORF">C1SCF055_LOCUS38630</name>
</gene>
<organism evidence="1">
    <name type="scientific">Cladocopium goreaui</name>
    <dbReference type="NCBI Taxonomy" id="2562237"/>
    <lineage>
        <taxon>Eukaryota</taxon>
        <taxon>Sar</taxon>
        <taxon>Alveolata</taxon>
        <taxon>Dinophyceae</taxon>
        <taxon>Suessiales</taxon>
        <taxon>Symbiodiniaceae</taxon>
        <taxon>Cladocopium</taxon>
    </lineage>
</organism>
<comment type="caution">
    <text evidence="1">The sequence shown here is derived from an EMBL/GenBank/DDBJ whole genome shotgun (WGS) entry which is preliminary data.</text>
</comment>
<dbReference type="EMBL" id="CAMXCT020005983">
    <property type="protein sequence ID" value="CAL1167049.1"/>
    <property type="molecule type" value="Genomic_DNA"/>
</dbReference>
<accession>A0A9P1DNN1</accession>
<dbReference type="Proteomes" id="UP001152797">
    <property type="component" value="Unassembled WGS sequence"/>
</dbReference>
<keyword evidence="3" id="KW-0489">Methyltransferase</keyword>
<feature type="non-terminal residue" evidence="1">
    <location>
        <position position="1"/>
    </location>
</feature>
<dbReference type="EMBL" id="CAMXCT030005983">
    <property type="protein sequence ID" value="CAL4800986.1"/>
    <property type="molecule type" value="Genomic_DNA"/>
</dbReference>
<sequence>HTFCSGQSHDLRKSVVNSALAMRAVQLGRCAHLWAMAAMAVTSFRAHRVAGISGRVGMRKSFQ</sequence>
<evidence type="ECO:0000313" key="4">
    <source>
        <dbReference type="Proteomes" id="UP001152797"/>
    </source>
</evidence>
<dbReference type="EMBL" id="CAMXCT010005983">
    <property type="protein sequence ID" value="CAI4013674.1"/>
    <property type="molecule type" value="Genomic_DNA"/>
</dbReference>
<keyword evidence="4" id="KW-1185">Reference proteome</keyword>
<evidence type="ECO:0000313" key="2">
    <source>
        <dbReference type="EMBL" id="CAL1167049.1"/>
    </source>
</evidence>
<protein>
    <submittedName>
        <fullName evidence="3">Methyltransferase FkbM domain-containing protein</fullName>
    </submittedName>
</protein>
<proteinExistence type="predicted"/>